<keyword evidence="1" id="KW-0472">Membrane</keyword>
<gene>
    <name evidence="2" type="ORF">NS365_15030</name>
</gene>
<accession>A0A175RM61</accession>
<keyword evidence="1" id="KW-1133">Transmembrane helix</keyword>
<dbReference type="AlphaFoldDB" id="A0A175RM61"/>
<keyword evidence="1" id="KW-0812">Transmembrane</keyword>
<organism evidence="2 3">
    <name type="scientific">Aureimonas ureilytica</name>
    <dbReference type="NCBI Taxonomy" id="401562"/>
    <lineage>
        <taxon>Bacteria</taxon>
        <taxon>Pseudomonadati</taxon>
        <taxon>Pseudomonadota</taxon>
        <taxon>Alphaproteobacteria</taxon>
        <taxon>Hyphomicrobiales</taxon>
        <taxon>Aurantimonadaceae</taxon>
        <taxon>Aureimonas</taxon>
    </lineage>
</organism>
<dbReference type="Proteomes" id="UP000078529">
    <property type="component" value="Unassembled WGS sequence"/>
</dbReference>
<reference evidence="2 3" key="1">
    <citation type="journal article" date="2016" name="Front. Microbiol.">
        <title>Genomic Resource of Rice Seed Associated Bacteria.</title>
        <authorList>
            <person name="Midha S."/>
            <person name="Bansal K."/>
            <person name="Sharma S."/>
            <person name="Kumar N."/>
            <person name="Patil P.P."/>
            <person name="Chaudhry V."/>
            <person name="Patil P.B."/>
        </authorList>
    </citation>
    <scope>NUCLEOTIDE SEQUENCE [LARGE SCALE GENOMIC DNA]</scope>
    <source>
        <strain evidence="2 3">NS365</strain>
    </source>
</reference>
<protein>
    <submittedName>
        <fullName evidence="2">Uncharacterized protein</fullName>
    </submittedName>
</protein>
<evidence type="ECO:0000256" key="1">
    <source>
        <dbReference type="SAM" id="Phobius"/>
    </source>
</evidence>
<feature type="transmembrane region" description="Helical" evidence="1">
    <location>
        <begin position="7"/>
        <end position="27"/>
    </location>
</feature>
<name>A0A175RM61_9HYPH</name>
<evidence type="ECO:0000313" key="3">
    <source>
        <dbReference type="Proteomes" id="UP000078529"/>
    </source>
</evidence>
<comment type="caution">
    <text evidence="2">The sequence shown here is derived from an EMBL/GenBank/DDBJ whole genome shotgun (WGS) entry which is preliminary data.</text>
</comment>
<sequence>MTAKQTRLLIIALMGFCFIATLSGAIWDAMAGDWAWRHWVTPTLFFMNLLLNVAILLRKPAR</sequence>
<feature type="transmembrane region" description="Helical" evidence="1">
    <location>
        <begin position="39"/>
        <end position="57"/>
    </location>
</feature>
<keyword evidence="3" id="KW-1185">Reference proteome</keyword>
<proteinExistence type="predicted"/>
<dbReference type="EMBL" id="LDQA01000035">
    <property type="protein sequence ID" value="KTR04501.1"/>
    <property type="molecule type" value="Genomic_DNA"/>
</dbReference>
<evidence type="ECO:0000313" key="2">
    <source>
        <dbReference type="EMBL" id="KTR04501.1"/>
    </source>
</evidence>
<dbReference type="PATRIC" id="fig|401562.4.peg.2813"/>